<dbReference type="PANTHER" id="PTHR46268:SF6">
    <property type="entry name" value="UNIVERSAL STRESS PROTEIN UP12"/>
    <property type="match status" value="1"/>
</dbReference>
<dbReference type="Pfam" id="PF00582">
    <property type="entry name" value="Usp"/>
    <property type="match status" value="1"/>
</dbReference>
<evidence type="ECO:0000313" key="4">
    <source>
        <dbReference type="Proteomes" id="UP001269819"/>
    </source>
</evidence>
<dbReference type="InterPro" id="IPR006016">
    <property type="entry name" value="UspA"/>
</dbReference>
<gene>
    <name evidence="3" type="ORF">RYS15_10730</name>
</gene>
<accession>A0ABU3VY15</accession>
<name>A0ABU3VY15_9GAMM</name>
<comment type="similarity">
    <text evidence="1">Belongs to the universal stress protein A family.</text>
</comment>
<feature type="domain" description="UspA" evidence="2">
    <location>
        <begin position="34"/>
        <end position="151"/>
    </location>
</feature>
<dbReference type="Proteomes" id="UP001269819">
    <property type="component" value="Unassembled WGS sequence"/>
</dbReference>
<dbReference type="RefSeq" id="WP_316973782.1">
    <property type="nucleotide sequence ID" value="NZ_JAWIIJ010000006.1"/>
</dbReference>
<reference evidence="3 4" key="1">
    <citation type="submission" date="2023-10" db="EMBL/GenBank/DDBJ databases">
        <title>Characteristics and mechanism of a salt-tolerant marine origin heterotrophic nitrifying- aerobic denitrifying bacteria Marinobacter xestospongiae HN1.</title>
        <authorList>
            <person name="Qi R."/>
        </authorList>
    </citation>
    <scope>NUCLEOTIDE SEQUENCE [LARGE SCALE GENOMIC DNA]</scope>
    <source>
        <strain evidence="3 4">HN1</strain>
    </source>
</reference>
<comment type="caution">
    <text evidence="3">The sequence shown here is derived from an EMBL/GenBank/DDBJ whole genome shotgun (WGS) entry which is preliminary data.</text>
</comment>
<dbReference type="InterPro" id="IPR014729">
    <property type="entry name" value="Rossmann-like_a/b/a_fold"/>
</dbReference>
<sequence length="152" mass="17403">MPLETDGKLTVMYACDPYRDVNTLDPGGRFLSPDNARLVVVMVCEVPEENLSWFRKRLMPPHQLVRQVAAQEGELQERMFQVVSHLEAQGYEVDSRVRRGQGIGEVLVAVAEELNVDLIVAERRRQSTWQRMLVGSVTDYLNRHARQSLLIL</sequence>
<protein>
    <submittedName>
        <fullName evidence="3">Universal stress protein</fullName>
    </submittedName>
</protein>
<evidence type="ECO:0000313" key="3">
    <source>
        <dbReference type="EMBL" id="MDV2079167.1"/>
    </source>
</evidence>
<dbReference type="Gene3D" id="3.40.50.620">
    <property type="entry name" value="HUPs"/>
    <property type="match status" value="1"/>
</dbReference>
<organism evidence="3 4">
    <name type="scientific">Marinobacter xestospongiae</name>
    <dbReference type="NCBI Taxonomy" id="994319"/>
    <lineage>
        <taxon>Bacteria</taxon>
        <taxon>Pseudomonadati</taxon>
        <taxon>Pseudomonadota</taxon>
        <taxon>Gammaproteobacteria</taxon>
        <taxon>Pseudomonadales</taxon>
        <taxon>Marinobacteraceae</taxon>
        <taxon>Marinobacter</taxon>
    </lineage>
</organism>
<evidence type="ECO:0000259" key="2">
    <source>
        <dbReference type="Pfam" id="PF00582"/>
    </source>
</evidence>
<dbReference type="SUPFAM" id="SSF52402">
    <property type="entry name" value="Adenine nucleotide alpha hydrolases-like"/>
    <property type="match status" value="1"/>
</dbReference>
<keyword evidence="4" id="KW-1185">Reference proteome</keyword>
<evidence type="ECO:0000256" key="1">
    <source>
        <dbReference type="ARBA" id="ARBA00008791"/>
    </source>
</evidence>
<dbReference type="PANTHER" id="PTHR46268">
    <property type="entry name" value="STRESS RESPONSE PROTEIN NHAX"/>
    <property type="match status" value="1"/>
</dbReference>
<dbReference type="EMBL" id="JAWIIJ010000006">
    <property type="protein sequence ID" value="MDV2079167.1"/>
    <property type="molecule type" value="Genomic_DNA"/>
</dbReference>
<proteinExistence type="inferred from homology"/>
<dbReference type="CDD" id="cd00293">
    <property type="entry name" value="USP-like"/>
    <property type="match status" value="1"/>
</dbReference>